<accession>A0A6M3LIK9</accession>
<dbReference type="AlphaFoldDB" id="A0A6M3LIK9"/>
<dbReference type="EMBL" id="MT143107">
    <property type="protein sequence ID" value="QJA92918.1"/>
    <property type="molecule type" value="Genomic_DNA"/>
</dbReference>
<organism evidence="2">
    <name type="scientific">viral metagenome</name>
    <dbReference type="NCBI Taxonomy" id="1070528"/>
    <lineage>
        <taxon>unclassified sequences</taxon>
        <taxon>metagenomes</taxon>
        <taxon>organismal metagenomes</taxon>
    </lineage>
</organism>
<gene>
    <name evidence="1" type="ORF">MM415A02286_0006</name>
    <name evidence="2" type="ORF">MM415B04417_0006</name>
</gene>
<protein>
    <submittedName>
        <fullName evidence="2">Uncharacterized protein</fullName>
    </submittedName>
</protein>
<dbReference type="EMBL" id="MT142041">
    <property type="protein sequence ID" value="QJA73633.1"/>
    <property type="molecule type" value="Genomic_DNA"/>
</dbReference>
<sequence length="63" mass="7432">MLVKKLKSQCKHENIVITEKSYYRNIKDGYFAECERPDTDFGKYFIEGEQISVFCEDCGEIIE</sequence>
<reference evidence="2" key="1">
    <citation type="submission" date="2020-03" db="EMBL/GenBank/DDBJ databases">
        <title>The deep terrestrial virosphere.</title>
        <authorList>
            <person name="Holmfeldt K."/>
            <person name="Nilsson E."/>
            <person name="Simone D."/>
            <person name="Lopez-Fernandez M."/>
            <person name="Wu X."/>
            <person name="de Brujin I."/>
            <person name="Lundin D."/>
            <person name="Andersson A."/>
            <person name="Bertilsson S."/>
            <person name="Dopson M."/>
        </authorList>
    </citation>
    <scope>NUCLEOTIDE SEQUENCE</scope>
    <source>
        <strain evidence="1">MM415A02286</strain>
        <strain evidence="2">MM415B04417</strain>
    </source>
</reference>
<evidence type="ECO:0000313" key="2">
    <source>
        <dbReference type="EMBL" id="QJA92918.1"/>
    </source>
</evidence>
<evidence type="ECO:0000313" key="1">
    <source>
        <dbReference type="EMBL" id="QJA73633.1"/>
    </source>
</evidence>
<proteinExistence type="predicted"/>
<name>A0A6M3LIK9_9ZZZZ</name>